<keyword evidence="3" id="KW-1185">Reference proteome</keyword>
<proteinExistence type="predicted"/>
<feature type="transmembrane region" description="Helical" evidence="1">
    <location>
        <begin position="115"/>
        <end position="134"/>
    </location>
</feature>
<accession>A0ABS9VQA4</accession>
<sequence>MLGRLLSNPLSAYFTLVSAGLLLAGLALSYSRLRLVWGASATGQVVGYTERVLTRPGAKRQYMPVVRFQPRHSSPIEFQSRFGGAQSTFSIGESVMVRYLADNPGKAEIAAIERLWLGPFVLVGMALVMTYAAWKASSG</sequence>
<reference evidence="2 3" key="1">
    <citation type="submission" date="2022-03" db="EMBL/GenBank/DDBJ databases">
        <authorList>
            <person name="Jo J.-H."/>
            <person name="Im W.-T."/>
        </authorList>
    </citation>
    <scope>NUCLEOTIDE SEQUENCE [LARGE SCALE GENOMIC DNA]</scope>
    <source>
        <strain evidence="2 3">SM33</strain>
    </source>
</reference>
<keyword evidence="1" id="KW-1133">Transmembrane helix</keyword>
<gene>
    <name evidence="2" type="ORF">LZ016_13755</name>
</gene>
<evidence type="ECO:0000313" key="3">
    <source>
        <dbReference type="Proteomes" id="UP001203058"/>
    </source>
</evidence>
<feature type="transmembrane region" description="Helical" evidence="1">
    <location>
        <begin position="12"/>
        <end position="30"/>
    </location>
</feature>
<evidence type="ECO:0000313" key="2">
    <source>
        <dbReference type="EMBL" id="MCH8617158.1"/>
    </source>
</evidence>
<evidence type="ECO:0000256" key="1">
    <source>
        <dbReference type="SAM" id="Phobius"/>
    </source>
</evidence>
<comment type="caution">
    <text evidence="2">The sequence shown here is derived from an EMBL/GenBank/DDBJ whole genome shotgun (WGS) entry which is preliminary data.</text>
</comment>
<name>A0ABS9VQA4_9SPHN</name>
<keyword evidence="1" id="KW-0472">Membrane</keyword>
<keyword evidence="1" id="KW-0812">Transmembrane</keyword>
<dbReference type="EMBL" id="JAKZHW010000002">
    <property type="protein sequence ID" value="MCH8617158.1"/>
    <property type="molecule type" value="Genomic_DNA"/>
</dbReference>
<organism evidence="2 3">
    <name type="scientific">Sphingomonas telluris</name>
    <dbReference type="NCBI Taxonomy" id="2907998"/>
    <lineage>
        <taxon>Bacteria</taxon>
        <taxon>Pseudomonadati</taxon>
        <taxon>Pseudomonadota</taxon>
        <taxon>Alphaproteobacteria</taxon>
        <taxon>Sphingomonadales</taxon>
        <taxon>Sphingomonadaceae</taxon>
        <taxon>Sphingomonas</taxon>
    </lineage>
</organism>
<dbReference type="Proteomes" id="UP001203058">
    <property type="component" value="Unassembled WGS sequence"/>
</dbReference>
<protein>
    <submittedName>
        <fullName evidence="2">DUF3592 domain-containing protein</fullName>
    </submittedName>
</protein>